<reference evidence="1 2" key="1">
    <citation type="submission" date="2020-08" db="EMBL/GenBank/DDBJ databases">
        <title>Streptomyces sp. PSKA01 genome sequencing and assembly.</title>
        <authorList>
            <person name="Mandal S."/>
            <person name="Maiti P.K."/>
            <person name="Das P."/>
        </authorList>
    </citation>
    <scope>NUCLEOTIDE SEQUENCE [LARGE SCALE GENOMIC DNA]</scope>
    <source>
        <strain evidence="1 2">PSKA01</strain>
    </source>
</reference>
<name>A0A7X1M9V7_9ACTN</name>
<accession>A0A7X1M9V7</accession>
<dbReference type="AlphaFoldDB" id="A0A7X1M9V7"/>
<protein>
    <submittedName>
        <fullName evidence="1">Uncharacterized protein</fullName>
    </submittedName>
</protein>
<dbReference type="RefSeq" id="WP_186283058.1">
    <property type="nucleotide sequence ID" value="NZ_JACMSF010000015.1"/>
</dbReference>
<evidence type="ECO:0000313" key="2">
    <source>
        <dbReference type="Proteomes" id="UP000584670"/>
    </source>
</evidence>
<keyword evidence="2" id="KW-1185">Reference proteome</keyword>
<organism evidence="1 2">
    <name type="scientific">Streptomyces cupreus</name>
    <dbReference type="NCBI Taxonomy" id="2759956"/>
    <lineage>
        <taxon>Bacteria</taxon>
        <taxon>Bacillati</taxon>
        <taxon>Actinomycetota</taxon>
        <taxon>Actinomycetes</taxon>
        <taxon>Kitasatosporales</taxon>
        <taxon>Streptomycetaceae</taxon>
        <taxon>Streptomyces</taxon>
    </lineage>
</organism>
<gene>
    <name evidence="1" type="ORF">H4N64_16450</name>
</gene>
<comment type="caution">
    <text evidence="1">The sequence shown here is derived from an EMBL/GenBank/DDBJ whole genome shotgun (WGS) entry which is preliminary data.</text>
</comment>
<dbReference type="EMBL" id="JACMSF010000015">
    <property type="protein sequence ID" value="MBC2903171.1"/>
    <property type="molecule type" value="Genomic_DNA"/>
</dbReference>
<sequence length="111" mass="12044">MSVCTTCHQPGIRVYAEHDCPGYQPLTPGDIIHGDAGGAFGQDHDVCVRVEAVGPDWIVARIPGNRWDGPWFAYGRARLEACIKARNGGCVECPLREAEPPLTTWKETPGA</sequence>
<proteinExistence type="predicted"/>
<dbReference type="Proteomes" id="UP000584670">
    <property type="component" value="Unassembled WGS sequence"/>
</dbReference>
<evidence type="ECO:0000313" key="1">
    <source>
        <dbReference type="EMBL" id="MBC2903171.1"/>
    </source>
</evidence>